<dbReference type="RefSeq" id="XP_020907646.1">
    <property type="nucleotide sequence ID" value="XM_021051987.1"/>
</dbReference>
<proteinExistence type="inferred from homology"/>
<keyword evidence="5" id="KW-1185">Reference proteome</keyword>
<dbReference type="CDD" id="cd05637">
    <property type="entry name" value="SIS_PGI_PMI_2"/>
    <property type="match status" value="1"/>
</dbReference>
<feature type="domain" description="Bifunctional glucose-6-phosphate/mannose-6-phosphate isomerase C-terminal" evidence="3">
    <location>
        <begin position="2"/>
        <end position="141"/>
    </location>
</feature>
<dbReference type="GO" id="GO:0004347">
    <property type="term" value="F:glucose-6-phosphate isomerase activity"/>
    <property type="evidence" value="ECO:0007669"/>
    <property type="project" value="InterPro"/>
</dbReference>
<dbReference type="Gene3D" id="3.40.50.10490">
    <property type="entry name" value="Glucose-6-phosphate isomerase like protein, domain 1"/>
    <property type="match status" value="1"/>
</dbReference>
<dbReference type="AlphaFoldDB" id="A0A913XPJ1"/>
<name>A0A913XPJ1_EXADI</name>
<evidence type="ECO:0000256" key="2">
    <source>
        <dbReference type="ARBA" id="ARBA00023235"/>
    </source>
</evidence>
<protein>
    <recommendedName>
        <fullName evidence="3">Bifunctional glucose-6-phosphate/mannose-6-phosphate isomerase C-terminal domain-containing protein</fullName>
    </recommendedName>
</protein>
<dbReference type="EnsemblMetazoa" id="XM_021051987.1">
    <property type="protein sequence ID" value="XP_020907646.1"/>
    <property type="gene ID" value="LOC110245698"/>
</dbReference>
<reference evidence="4" key="1">
    <citation type="submission" date="2022-11" db="UniProtKB">
        <authorList>
            <consortium name="EnsemblMetazoa"/>
        </authorList>
    </citation>
    <scope>IDENTIFICATION</scope>
</reference>
<dbReference type="InterPro" id="IPR046348">
    <property type="entry name" value="SIS_dom_sf"/>
</dbReference>
<dbReference type="GO" id="GO:0097367">
    <property type="term" value="F:carbohydrate derivative binding"/>
    <property type="evidence" value="ECO:0007669"/>
    <property type="project" value="InterPro"/>
</dbReference>
<organism evidence="4 5">
    <name type="scientific">Exaiptasia diaphana</name>
    <name type="common">Tropical sea anemone</name>
    <name type="synonym">Aiptasia pulchella</name>
    <dbReference type="NCBI Taxonomy" id="2652724"/>
    <lineage>
        <taxon>Eukaryota</taxon>
        <taxon>Metazoa</taxon>
        <taxon>Cnidaria</taxon>
        <taxon>Anthozoa</taxon>
        <taxon>Hexacorallia</taxon>
        <taxon>Actiniaria</taxon>
        <taxon>Aiptasiidae</taxon>
        <taxon>Exaiptasia</taxon>
    </lineage>
</organism>
<evidence type="ECO:0000256" key="1">
    <source>
        <dbReference type="ARBA" id="ARBA00010523"/>
    </source>
</evidence>
<evidence type="ECO:0000313" key="4">
    <source>
        <dbReference type="EnsemblMetazoa" id="XP_020907646.1"/>
    </source>
</evidence>
<dbReference type="GO" id="GO:0004476">
    <property type="term" value="F:mannose-6-phosphate isomerase activity"/>
    <property type="evidence" value="ECO:0007669"/>
    <property type="project" value="InterPro"/>
</dbReference>
<dbReference type="Proteomes" id="UP000887567">
    <property type="component" value="Unplaced"/>
</dbReference>
<evidence type="ECO:0000259" key="3">
    <source>
        <dbReference type="Pfam" id="PF10432"/>
    </source>
</evidence>
<sequence>MNLAKFLKGNVGILYGTTDYEPVLIRARQQFNENSKMLCWHHVIPEMNHNELVGWGGGDDRFATVFFETDMNPRNEKRMGITKEVITGKSSKVMTIQAKGNNRIERSIYLINIVDWASLYLSDLKEVDPIDIAVIDYLKGSLADFK</sequence>
<accession>A0A913XPJ1</accession>
<keyword evidence="2" id="KW-0413">Isomerase</keyword>
<dbReference type="GO" id="GO:1901135">
    <property type="term" value="P:carbohydrate derivative metabolic process"/>
    <property type="evidence" value="ECO:0007669"/>
    <property type="project" value="InterPro"/>
</dbReference>
<dbReference type="GO" id="GO:0005975">
    <property type="term" value="P:carbohydrate metabolic process"/>
    <property type="evidence" value="ECO:0007669"/>
    <property type="project" value="InterPro"/>
</dbReference>
<dbReference type="Pfam" id="PF10432">
    <property type="entry name" value="bact-PGI_C"/>
    <property type="match status" value="1"/>
</dbReference>
<dbReference type="GeneID" id="110245698"/>
<dbReference type="KEGG" id="epa:110245698"/>
<evidence type="ECO:0000313" key="5">
    <source>
        <dbReference type="Proteomes" id="UP000887567"/>
    </source>
</evidence>
<dbReference type="InterPro" id="IPR019490">
    <property type="entry name" value="Glu6P/Mann6P_isomerase_C"/>
</dbReference>
<comment type="similarity">
    <text evidence="1">Belongs to the PGI/PMI family.</text>
</comment>
<dbReference type="SUPFAM" id="SSF53697">
    <property type="entry name" value="SIS domain"/>
    <property type="match status" value="1"/>
</dbReference>